<name>W7ATL0_9LIST</name>
<dbReference type="InterPro" id="IPR052556">
    <property type="entry name" value="PolySynth_Transporter"/>
</dbReference>
<evidence type="ECO:0000256" key="4">
    <source>
        <dbReference type="ARBA" id="ARBA00023136"/>
    </source>
</evidence>
<reference evidence="6 7" key="1">
    <citation type="journal article" date="2014" name="Int. J. Syst. Evol. Microbiol.">
        <title>Listeria floridensis sp. nov., Listeria aquatica sp. nov., Listeria cornellensis sp. nov., Listeria riparia sp. nov. and Listeria grandensis sp. nov., from agricultural and natural environments.</title>
        <authorList>
            <person name="den Bakker H.C."/>
            <person name="Warchocki S."/>
            <person name="Wright E.M."/>
            <person name="Allred A.F."/>
            <person name="Ahlstrom C."/>
            <person name="Manuel C.S."/>
            <person name="Stasiewicz M.J."/>
            <person name="Burrell A."/>
            <person name="Roof S."/>
            <person name="Strawn L."/>
            <person name="Fortes E.D."/>
            <person name="Nightingale K.K."/>
            <person name="Kephart D."/>
            <person name="Wiedmann M."/>
        </authorList>
    </citation>
    <scope>NUCLEOTIDE SEQUENCE [LARGE SCALE GENOMIC DNA]</scope>
    <source>
        <strain evidence="6 7">FSL S10-1188</strain>
    </source>
</reference>
<gene>
    <name evidence="6" type="ORF">MAQA_14484</name>
</gene>
<accession>W7ATL0</accession>
<dbReference type="GO" id="GO:0016020">
    <property type="term" value="C:membrane"/>
    <property type="evidence" value="ECO:0007669"/>
    <property type="project" value="UniProtKB-SubCell"/>
</dbReference>
<keyword evidence="3 5" id="KW-1133">Transmembrane helix</keyword>
<dbReference type="STRING" id="1265818.MAQA_14484"/>
<dbReference type="PANTHER" id="PTHR43424">
    <property type="entry name" value="LOCUS PUTATIVE PROTEIN 1-RELATED"/>
    <property type="match status" value="1"/>
</dbReference>
<comment type="caution">
    <text evidence="6">The sequence shown here is derived from an EMBL/GenBank/DDBJ whole genome shotgun (WGS) entry which is preliminary data.</text>
</comment>
<evidence type="ECO:0000256" key="3">
    <source>
        <dbReference type="ARBA" id="ARBA00022989"/>
    </source>
</evidence>
<comment type="subcellular location">
    <subcellularLocation>
        <location evidence="1">Membrane</location>
        <topology evidence="1">Multi-pass membrane protein</topology>
    </subcellularLocation>
</comment>
<dbReference type="InterPro" id="IPR002797">
    <property type="entry name" value="Polysacc_synth"/>
</dbReference>
<feature type="transmembrane region" description="Helical" evidence="5">
    <location>
        <begin position="147"/>
        <end position="169"/>
    </location>
</feature>
<proteinExistence type="predicted"/>
<evidence type="ECO:0000256" key="1">
    <source>
        <dbReference type="ARBA" id="ARBA00004141"/>
    </source>
</evidence>
<dbReference type="Proteomes" id="UP000019246">
    <property type="component" value="Unassembled WGS sequence"/>
</dbReference>
<feature type="transmembrane region" description="Helical" evidence="5">
    <location>
        <begin position="93"/>
        <end position="116"/>
    </location>
</feature>
<keyword evidence="7" id="KW-1185">Reference proteome</keyword>
<evidence type="ECO:0000313" key="7">
    <source>
        <dbReference type="Proteomes" id="UP000019246"/>
    </source>
</evidence>
<dbReference type="EMBL" id="AOCG01000016">
    <property type="protein sequence ID" value="EUJ16962.1"/>
    <property type="molecule type" value="Genomic_DNA"/>
</dbReference>
<feature type="transmembrane region" description="Helical" evidence="5">
    <location>
        <begin position="270"/>
        <end position="295"/>
    </location>
</feature>
<keyword evidence="2 5" id="KW-0812">Transmembrane</keyword>
<protein>
    <submittedName>
        <fullName evidence="6">Membrane protein involved in the export of O-antigen, teichoic acid lipoteichoic acid</fullName>
    </submittedName>
</protein>
<evidence type="ECO:0000313" key="6">
    <source>
        <dbReference type="EMBL" id="EUJ16962.1"/>
    </source>
</evidence>
<evidence type="ECO:0000256" key="5">
    <source>
        <dbReference type="SAM" id="Phobius"/>
    </source>
</evidence>
<evidence type="ECO:0000256" key="2">
    <source>
        <dbReference type="ARBA" id="ARBA00022692"/>
    </source>
</evidence>
<organism evidence="6 7">
    <name type="scientific">Listeria aquatica FSL S10-1188</name>
    <dbReference type="NCBI Taxonomy" id="1265818"/>
    <lineage>
        <taxon>Bacteria</taxon>
        <taxon>Bacillati</taxon>
        <taxon>Bacillota</taxon>
        <taxon>Bacilli</taxon>
        <taxon>Bacillales</taxon>
        <taxon>Listeriaceae</taxon>
        <taxon>Listeria</taxon>
    </lineage>
</organism>
<feature type="transmembrane region" description="Helical" evidence="5">
    <location>
        <begin position="20"/>
        <end position="41"/>
    </location>
</feature>
<dbReference type="PANTHER" id="PTHR43424:SF1">
    <property type="entry name" value="LOCUS PUTATIVE PROTEIN 1-RELATED"/>
    <property type="match status" value="1"/>
</dbReference>
<dbReference type="Pfam" id="PF01943">
    <property type="entry name" value="Polysacc_synt"/>
    <property type="match status" value="1"/>
</dbReference>
<dbReference type="AlphaFoldDB" id="W7ATL0"/>
<feature type="transmembrane region" description="Helical" evidence="5">
    <location>
        <begin position="123"/>
        <end position="141"/>
    </location>
</feature>
<sequence>MLIPLVTVPYISRTLGAEGIGVYAYTYSVVQYFILIGNLGISIYGARSIAQVRESDQDRSRVFFELMIIKLVMFFISALLYGLFIYVYGEYTFIFILQGIFILAAAVDISWFFIGLEDFKKTISRNIVVKLVALVSVFIFIRTPNDIALYVAINAISTFLGNLTLWTYLRKRIHKVAVKNLDLKPHVRPVFFLFLPQLLTQIFVNMNKLFLGNFSTLTQTGYFENSDKVVRMLSACVTAIGNVIFPRIANEFHKGEAKTANKYTLLSFQIVNMISIPLLFGMILISKKFLATLFWGKL</sequence>
<keyword evidence="4 5" id="KW-0472">Membrane</keyword>
<feature type="transmembrane region" description="Helical" evidence="5">
    <location>
        <begin position="62"/>
        <end position="87"/>
    </location>
</feature>
<dbReference type="PATRIC" id="fig|1265818.5.peg.2918"/>
<dbReference type="RefSeq" id="WP_241463230.1">
    <property type="nucleotide sequence ID" value="NZ_AOCG01000016.1"/>
</dbReference>